<keyword evidence="8" id="KW-0238">DNA-binding</keyword>
<feature type="domain" description="UvrD-like helicase C-terminal" evidence="16">
    <location>
        <begin position="473"/>
        <end position="770"/>
    </location>
</feature>
<evidence type="ECO:0000256" key="6">
    <source>
        <dbReference type="ARBA" id="ARBA00022839"/>
    </source>
</evidence>
<evidence type="ECO:0000259" key="15">
    <source>
        <dbReference type="PROSITE" id="PS51198"/>
    </source>
</evidence>
<evidence type="ECO:0000313" key="18">
    <source>
        <dbReference type="Proteomes" id="UP000636755"/>
    </source>
</evidence>
<dbReference type="Gene3D" id="3.90.320.10">
    <property type="match status" value="1"/>
</dbReference>
<dbReference type="InterPro" id="IPR011335">
    <property type="entry name" value="Restrct_endonuc-II-like"/>
</dbReference>
<dbReference type="InterPro" id="IPR014152">
    <property type="entry name" value="AddA"/>
</dbReference>
<evidence type="ECO:0000256" key="4">
    <source>
        <dbReference type="ARBA" id="ARBA00022801"/>
    </source>
</evidence>
<organism evidence="17 18">
    <name type="scientific">Ruminococcus intestinalis</name>
    <dbReference type="NCBI Taxonomy" id="2763066"/>
    <lineage>
        <taxon>Bacteria</taxon>
        <taxon>Bacillati</taxon>
        <taxon>Bacillota</taxon>
        <taxon>Clostridia</taxon>
        <taxon>Eubacteriales</taxon>
        <taxon>Oscillospiraceae</taxon>
        <taxon>Ruminococcus</taxon>
    </lineage>
</organism>
<evidence type="ECO:0000256" key="14">
    <source>
        <dbReference type="PROSITE-ProRule" id="PRU00560"/>
    </source>
</evidence>
<dbReference type="PANTHER" id="PTHR11070">
    <property type="entry name" value="UVRD / RECB / PCRA DNA HELICASE FAMILY MEMBER"/>
    <property type="match status" value="1"/>
</dbReference>
<accession>A0ABR7HK58</accession>
<evidence type="ECO:0000313" key="17">
    <source>
        <dbReference type="EMBL" id="MBC5727867.1"/>
    </source>
</evidence>
<keyword evidence="1" id="KW-0540">Nuclease</keyword>
<keyword evidence="18" id="KW-1185">Reference proteome</keyword>
<dbReference type="RefSeq" id="WP_186935118.1">
    <property type="nucleotide sequence ID" value="NZ_JACOPS010000002.1"/>
</dbReference>
<feature type="domain" description="UvrD-like helicase ATP-binding" evidence="15">
    <location>
        <begin position="2"/>
        <end position="472"/>
    </location>
</feature>
<comment type="catalytic activity">
    <reaction evidence="13">
        <text>ATP + H2O = ADP + phosphate + H(+)</text>
        <dbReference type="Rhea" id="RHEA:13065"/>
        <dbReference type="ChEBI" id="CHEBI:15377"/>
        <dbReference type="ChEBI" id="CHEBI:15378"/>
        <dbReference type="ChEBI" id="CHEBI:30616"/>
        <dbReference type="ChEBI" id="CHEBI:43474"/>
        <dbReference type="ChEBI" id="CHEBI:456216"/>
        <dbReference type="EC" id="5.6.2.4"/>
    </reaction>
</comment>
<gene>
    <name evidence="17" type="primary">addA</name>
    <name evidence="17" type="ORF">H8R91_04915</name>
</gene>
<keyword evidence="4 14" id="KW-0378">Hydrolase</keyword>
<evidence type="ECO:0000256" key="1">
    <source>
        <dbReference type="ARBA" id="ARBA00022722"/>
    </source>
</evidence>
<dbReference type="InterPro" id="IPR014017">
    <property type="entry name" value="DNA_helicase_UvrD-like_C"/>
</dbReference>
<proteinExistence type="predicted"/>
<protein>
    <recommendedName>
        <fullName evidence="12">DNA 3'-5' helicase</fullName>
        <ecNumber evidence="12">5.6.2.4</ecNumber>
    </recommendedName>
</protein>
<comment type="catalytic activity">
    <reaction evidence="11">
        <text>Couples ATP hydrolysis with the unwinding of duplex DNA by translocating in the 3'-5' direction.</text>
        <dbReference type="EC" id="5.6.2.4"/>
    </reaction>
</comment>
<sequence length="1178" mass="132798">MAVFTDAQTDAINAQGGSVLVSAAAGSGKTTVLIERIIRMITRRENPIDVDRLLIVTFTRAAASEMKERLAKAINSLLENDPYNSLLLRQRQLMYNTSICTIDSFCGSVVREYFHILGVQKDFRLADENEIKVIGSEALESVLEDFYRENTSDFTALVDAFANKNGDDNLRAAVLKISDFLATQPFGEKWLDDMLLKYSPEIPVEQSLFGKILIKYARSMVDHSLLITINSIKLLDGDEKLRDANLPLLLDDKAYFEKLSERFEDGSWDEIKRFAESFVKGRLKTPKGYKDDPIKISIANSRDDVKKSVESICNIFMWSSEEIKNEIGYLSKTVAELFEVVKAYLSKFSEMKYAKNILSFSDVELLTVKLLAEPCGDGYTKTEQAKEISKRFDQIMVDEFQDVNDVQDLIFKCVSTDENNMFVVGDVKQSIYGFRQAKPEIFIDRKDKYNEYDRENEIFPAAIILDMNFRSRKEVCSAVNFIFKNLMTKTSAKMDYGTDEYLNVGAEYPPSEGCNFEVDYIQYESSDESVENEAVFIANKILKMRAEGFTVGKDKKPLEYGDCAILLRSTKSTATAFVNILNSLGVPASSEIKESFFDANEIKVMLNFLRCIDNPSLDIPLLSVMCSPVYSFTVDELAKIKGNNRHTNLYSAVAAYAKNDGRTAEFLKELNLLKTYSCTCSVDELLGRIYELTSFSAVISAIDGSKGIKNLNLLREYARGFESGGYRGLSAFITYMDKLIENGADLESSSGANGETENTVKVISIHKSKGLEYPVCFIACSSKKFNKTDLSADVLIDSKAGLGIRRVDGFCRYNTLPRMAVGVEISENEIAEEMRVLYVALTRAKEKLIVISSQKDPKDYLVKLNSKLAGGVIDPYAVMKARSISDWVSMCALVHPLHNELRMKLQIGESDLMGTASEELPWHINFISPSDFVSETDERSNDVKNNSDNEIYDNSVIDLLKERTGFVYRNQAVLKIPQKVSASELAHNEGDSFDKIFLKPAFMSKGNTSAVEKGTAHHKFLQFCNFKDAKNNLQAELDRLLSENILTQEQFDAINKEEVQKFLDGSLAKRITASPLIMREERFTVNIKAGMLDSTLEGDSADTRVVMQGAVDLIFKEDNELVVVDYKTDRVRDISRLKELYAKQLNLYKLAVEEFTDYKVKECIIYSIHLNDYISVDC</sequence>
<dbReference type="Proteomes" id="UP000636755">
    <property type="component" value="Unassembled WGS sequence"/>
</dbReference>
<dbReference type="InterPro" id="IPR027417">
    <property type="entry name" value="P-loop_NTPase"/>
</dbReference>
<evidence type="ECO:0000256" key="9">
    <source>
        <dbReference type="ARBA" id="ARBA00023204"/>
    </source>
</evidence>
<feature type="binding site" evidence="14">
    <location>
        <begin position="23"/>
        <end position="30"/>
    </location>
    <ligand>
        <name>ATP</name>
        <dbReference type="ChEBI" id="CHEBI:30616"/>
    </ligand>
</feature>
<dbReference type="SUPFAM" id="SSF52980">
    <property type="entry name" value="Restriction endonuclease-like"/>
    <property type="match status" value="1"/>
</dbReference>
<dbReference type="InterPro" id="IPR000212">
    <property type="entry name" value="DNA_helicase_UvrD/REP"/>
</dbReference>
<dbReference type="PROSITE" id="PS51198">
    <property type="entry name" value="UVRD_HELICASE_ATP_BIND"/>
    <property type="match status" value="1"/>
</dbReference>
<evidence type="ECO:0000256" key="3">
    <source>
        <dbReference type="ARBA" id="ARBA00022763"/>
    </source>
</evidence>
<reference evidence="17 18" key="1">
    <citation type="submission" date="2020-08" db="EMBL/GenBank/DDBJ databases">
        <title>Genome public.</title>
        <authorList>
            <person name="Liu C."/>
            <person name="Sun Q."/>
        </authorList>
    </citation>
    <scope>NUCLEOTIDE SEQUENCE [LARGE SCALE GENOMIC DNA]</scope>
    <source>
        <strain evidence="17 18">NSJ-71</strain>
    </source>
</reference>
<evidence type="ECO:0000256" key="11">
    <source>
        <dbReference type="ARBA" id="ARBA00034617"/>
    </source>
</evidence>
<keyword evidence="10" id="KW-0413">Isomerase</keyword>
<dbReference type="NCBIfam" id="TIGR02785">
    <property type="entry name" value="addA_Gpos"/>
    <property type="match status" value="1"/>
</dbReference>
<evidence type="ECO:0000256" key="2">
    <source>
        <dbReference type="ARBA" id="ARBA00022741"/>
    </source>
</evidence>
<dbReference type="EMBL" id="JACOPS010000002">
    <property type="protein sequence ID" value="MBC5727867.1"/>
    <property type="molecule type" value="Genomic_DNA"/>
</dbReference>
<evidence type="ECO:0000256" key="7">
    <source>
        <dbReference type="ARBA" id="ARBA00022840"/>
    </source>
</evidence>
<evidence type="ECO:0000256" key="8">
    <source>
        <dbReference type="ARBA" id="ARBA00023125"/>
    </source>
</evidence>
<keyword evidence="5 14" id="KW-0347">Helicase</keyword>
<keyword evidence="6" id="KW-0269">Exonuclease</keyword>
<dbReference type="SUPFAM" id="SSF52540">
    <property type="entry name" value="P-loop containing nucleoside triphosphate hydrolases"/>
    <property type="match status" value="1"/>
</dbReference>
<keyword evidence="2 14" id="KW-0547">Nucleotide-binding</keyword>
<dbReference type="PANTHER" id="PTHR11070:SF48">
    <property type="entry name" value="ATP-DEPENDENT HELICASE_NUCLEASE SUBUNIT A"/>
    <property type="match status" value="1"/>
</dbReference>
<comment type="caution">
    <text evidence="17">The sequence shown here is derived from an EMBL/GenBank/DDBJ whole genome shotgun (WGS) entry which is preliminary data.</text>
</comment>
<keyword evidence="3" id="KW-0227">DNA damage</keyword>
<evidence type="ECO:0000256" key="5">
    <source>
        <dbReference type="ARBA" id="ARBA00022806"/>
    </source>
</evidence>
<evidence type="ECO:0000256" key="13">
    <source>
        <dbReference type="ARBA" id="ARBA00048988"/>
    </source>
</evidence>
<keyword evidence="9" id="KW-0234">DNA repair</keyword>
<evidence type="ECO:0000256" key="10">
    <source>
        <dbReference type="ARBA" id="ARBA00023235"/>
    </source>
</evidence>
<evidence type="ECO:0000256" key="12">
    <source>
        <dbReference type="ARBA" id="ARBA00034808"/>
    </source>
</evidence>
<evidence type="ECO:0000259" key="16">
    <source>
        <dbReference type="PROSITE" id="PS51217"/>
    </source>
</evidence>
<dbReference type="InterPro" id="IPR038726">
    <property type="entry name" value="PDDEXK_AddAB-type"/>
</dbReference>
<dbReference type="EC" id="5.6.2.4" evidence="12"/>
<dbReference type="Pfam" id="PF13361">
    <property type="entry name" value="UvrD_C"/>
    <property type="match status" value="1"/>
</dbReference>
<dbReference type="InterPro" id="IPR014016">
    <property type="entry name" value="UvrD-like_ATP-bd"/>
</dbReference>
<dbReference type="PROSITE" id="PS51217">
    <property type="entry name" value="UVRD_HELICASE_CTER"/>
    <property type="match status" value="1"/>
</dbReference>
<dbReference type="InterPro" id="IPR011604">
    <property type="entry name" value="PDDEXK-like_dom_sf"/>
</dbReference>
<dbReference type="GO" id="GO:0004386">
    <property type="term" value="F:helicase activity"/>
    <property type="evidence" value="ECO:0007669"/>
    <property type="project" value="UniProtKB-KW"/>
</dbReference>
<dbReference type="Pfam" id="PF12705">
    <property type="entry name" value="PDDEXK_1"/>
    <property type="match status" value="1"/>
</dbReference>
<dbReference type="Gene3D" id="3.40.50.300">
    <property type="entry name" value="P-loop containing nucleotide triphosphate hydrolases"/>
    <property type="match status" value="4"/>
</dbReference>
<name>A0ABR7HK58_9FIRM</name>
<dbReference type="Pfam" id="PF00580">
    <property type="entry name" value="UvrD-helicase"/>
    <property type="match status" value="1"/>
</dbReference>
<keyword evidence="7 14" id="KW-0067">ATP-binding</keyword>